<accession>A0ABP3GK42</accession>
<keyword evidence="2" id="KW-1185">Reference proteome</keyword>
<comment type="caution">
    <text evidence="1">The sequence shown here is derived from an EMBL/GenBank/DDBJ whole genome shotgun (WGS) entry which is preliminary data.</text>
</comment>
<evidence type="ECO:0000313" key="2">
    <source>
        <dbReference type="Proteomes" id="UP001501822"/>
    </source>
</evidence>
<dbReference type="EMBL" id="BAAABM010000037">
    <property type="protein sequence ID" value="GAA0347462.1"/>
    <property type="molecule type" value="Genomic_DNA"/>
</dbReference>
<protein>
    <recommendedName>
        <fullName evidence="3">YbaK/aminoacyl-tRNA synthetase-associated domain-containing protein</fullName>
    </recommendedName>
</protein>
<dbReference type="Gene3D" id="3.90.960.10">
    <property type="entry name" value="YbaK/aminoacyl-tRNA synthetase-associated domain"/>
    <property type="match status" value="1"/>
</dbReference>
<sequence>MKDALSIHRLLLERQTAHEIVRLPRHISCADDLPEVLGLPSSRCLCTRIYLPYEPGRLYTEHHPLIAVIVPAGSRPAPSVVADVVGVPEIRPAPVDLVNAVTDYAADLVAPLLLPSEVTMLVDQRTTYTDEVVYTTTGEPWTALGIHTVDLVALCEAKPTPIPCTGANDAPRPTDH</sequence>
<dbReference type="InterPro" id="IPR036754">
    <property type="entry name" value="YbaK/aa-tRNA-synt-asso_dom_sf"/>
</dbReference>
<organism evidence="1 2">
    <name type="scientific">Actinoallomurus spadix</name>
    <dbReference type="NCBI Taxonomy" id="79912"/>
    <lineage>
        <taxon>Bacteria</taxon>
        <taxon>Bacillati</taxon>
        <taxon>Actinomycetota</taxon>
        <taxon>Actinomycetes</taxon>
        <taxon>Streptosporangiales</taxon>
        <taxon>Thermomonosporaceae</taxon>
        <taxon>Actinoallomurus</taxon>
    </lineage>
</organism>
<name>A0ABP3GK42_9ACTN</name>
<dbReference type="SUPFAM" id="SSF55826">
    <property type="entry name" value="YbaK/ProRS associated domain"/>
    <property type="match status" value="1"/>
</dbReference>
<evidence type="ECO:0000313" key="1">
    <source>
        <dbReference type="EMBL" id="GAA0347462.1"/>
    </source>
</evidence>
<gene>
    <name evidence="1" type="ORF">GCM10010151_41440</name>
</gene>
<dbReference type="Proteomes" id="UP001501822">
    <property type="component" value="Unassembled WGS sequence"/>
</dbReference>
<proteinExistence type="predicted"/>
<evidence type="ECO:0008006" key="3">
    <source>
        <dbReference type="Google" id="ProtNLM"/>
    </source>
</evidence>
<dbReference type="RefSeq" id="WP_252801217.1">
    <property type="nucleotide sequence ID" value="NZ_BAAABM010000037.1"/>
</dbReference>
<reference evidence="2" key="1">
    <citation type="journal article" date="2019" name="Int. J. Syst. Evol. Microbiol.">
        <title>The Global Catalogue of Microorganisms (GCM) 10K type strain sequencing project: providing services to taxonomists for standard genome sequencing and annotation.</title>
        <authorList>
            <consortium name="The Broad Institute Genomics Platform"/>
            <consortium name="The Broad Institute Genome Sequencing Center for Infectious Disease"/>
            <person name="Wu L."/>
            <person name="Ma J."/>
        </authorList>
    </citation>
    <scope>NUCLEOTIDE SEQUENCE [LARGE SCALE GENOMIC DNA]</scope>
    <source>
        <strain evidence="2">JCM 3146</strain>
    </source>
</reference>